<organism evidence="15 16">
    <name type="scientific">Thermospira aquatica</name>
    <dbReference type="NCBI Taxonomy" id="2828656"/>
    <lineage>
        <taxon>Bacteria</taxon>
        <taxon>Pseudomonadati</taxon>
        <taxon>Spirochaetota</taxon>
        <taxon>Spirochaetia</taxon>
        <taxon>Brevinematales</taxon>
        <taxon>Thermospiraceae</taxon>
        <taxon>Thermospira</taxon>
    </lineage>
</organism>
<dbReference type="EMBL" id="CP073355">
    <property type="protein sequence ID" value="URA10954.1"/>
    <property type="molecule type" value="Genomic_DNA"/>
</dbReference>
<evidence type="ECO:0000256" key="13">
    <source>
        <dbReference type="ARBA" id="ARBA00033999"/>
    </source>
</evidence>
<protein>
    <recommendedName>
        <fullName evidence="5">Deoxyribodipyrimidine photo-lyase</fullName>
        <ecNumber evidence="4">4.1.99.3</ecNumber>
    </recommendedName>
    <alternativeName>
        <fullName evidence="12">DNA photolyase</fullName>
    </alternativeName>
</protein>
<evidence type="ECO:0000256" key="6">
    <source>
        <dbReference type="ARBA" id="ARBA00022630"/>
    </source>
</evidence>
<gene>
    <name evidence="15" type="ORF">KDW03_03885</name>
</gene>
<dbReference type="EC" id="4.1.99.3" evidence="4"/>
<keyword evidence="7" id="KW-0227">DNA damage</keyword>
<dbReference type="GO" id="GO:0003904">
    <property type="term" value="F:deoxyribodipyrimidine photo-lyase activity"/>
    <property type="evidence" value="ECO:0007669"/>
    <property type="project" value="UniProtKB-EC"/>
</dbReference>
<evidence type="ECO:0000256" key="11">
    <source>
        <dbReference type="ARBA" id="ARBA00023239"/>
    </source>
</evidence>
<dbReference type="InterPro" id="IPR036155">
    <property type="entry name" value="Crypto/Photolyase_N_sf"/>
</dbReference>
<keyword evidence="9" id="KW-0238">DNA-binding</keyword>
<dbReference type="Pfam" id="PF00875">
    <property type="entry name" value="DNA_photolyase"/>
    <property type="match status" value="1"/>
</dbReference>
<dbReference type="Gene3D" id="1.25.40.80">
    <property type="match status" value="1"/>
</dbReference>
<dbReference type="PANTHER" id="PTHR10211">
    <property type="entry name" value="DEOXYRIBODIPYRIMIDINE PHOTOLYASE"/>
    <property type="match status" value="1"/>
</dbReference>
<sequence length="419" mass="48752">MSRDQRVKDNWALLYAQQEAEKRRQPLVVVFHLQKSFLHAQSWHFSFLCQGLQEVEQTLLAHNIPFILSRGTIEDNLIPLLKSLNPSLVMNDFDPLRIKREWKTIVSRALLCPLLEIDTHNIVPCWIASDKQEFSARTFRPKILRLLPEFLTDIPQISFHPYSCSIQLPPNEWPPHVALPPFSPLPGEKAGWETFLAFLSDGIHRYAQEKNIPLANATSRLSAYFHFGQLSPQRVAYEISQAETISPENKNTFLEELIVRRELSDNFVFYQKNYDNWDGIPAWAQKSLNKHREDPRPFLYTLEELEAAQTHEPLWNACQKSMQKTGYLHGYLRMYWAKKILEWSTTPEEALEKAIYLNDHYFLDGRDPNGYTGILWSIGGLHDRPFSERPIIGQIRPMTASGCERKFSTQAFITWAENL</sequence>
<dbReference type="KEGG" id="taqu:KDW03_03885"/>
<comment type="catalytic activity">
    <reaction evidence="13">
        <text>cyclobutadipyrimidine (in DNA) = 2 pyrimidine residues (in DNA).</text>
        <dbReference type="EC" id="4.1.99.3"/>
    </reaction>
</comment>
<dbReference type="InterPro" id="IPR032673">
    <property type="entry name" value="DNA_photolyase_2_CS"/>
</dbReference>
<dbReference type="SUPFAM" id="SSF52425">
    <property type="entry name" value="Cryptochrome/photolyase, N-terminal domain"/>
    <property type="match status" value="1"/>
</dbReference>
<comment type="cofactor">
    <cofactor evidence="2">
        <name>FAD</name>
        <dbReference type="ChEBI" id="CHEBI:57692"/>
    </cofactor>
</comment>
<keyword evidence="6" id="KW-0285">Flavoprotein</keyword>
<comment type="similarity">
    <text evidence="3">Belongs to the DNA photolyase class-2 family.</text>
</comment>
<dbReference type="AlphaFoldDB" id="A0AAX3BFB2"/>
<feature type="domain" description="Photolyase/cryptochrome alpha/beta" evidence="14">
    <location>
        <begin position="1"/>
        <end position="125"/>
    </location>
</feature>
<dbReference type="InterPro" id="IPR014729">
    <property type="entry name" value="Rossmann-like_a/b/a_fold"/>
</dbReference>
<accession>A0AAX3BFB2</accession>
<evidence type="ECO:0000256" key="10">
    <source>
        <dbReference type="ARBA" id="ARBA00023204"/>
    </source>
</evidence>
<evidence type="ECO:0000259" key="14">
    <source>
        <dbReference type="PROSITE" id="PS51645"/>
    </source>
</evidence>
<dbReference type="InterPro" id="IPR006050">
    <property type="entry name" value="DNA_photolyase_N"/>
</dbReference>
<keyword evidence="16" id="KW-1185">Reference proteome</keyword>
<evidence type="ECO:0000313" key="16">
    <source>
        <dbReference type="Proteomes" id="UP001056539"/>
    </source>
</evidence>
<dbReference type="Gene3D" id="3.40.50.620">
    <property type="entry name" value="HUPs"/>
    <property type="match status" value="1"/>
</dbReference>
<reference evidence="15" key="1">
    <citation type="submission" date="2021-04" db="EMBL/GenBank/DDBJ databases">
        <authorList>
            <person name="Postec A."/>
        </authorList>
    </citation>
    <scope>NUCLEOTIDE SEQUENCE</scope>
    <source>
        <strain evidence="15">F1F22</strain>
    </source>
</reference>
<name>A0AAX3BFB2_9SPIR</name>
<dbReference type="PROSITE" id="PS01083">
    <property type="entry name" value="DNA_PHOTOLYASES_2_1"/>
    <property type="match status" value="1"/>
</dbReference>
<dbReference type="PROSITE" id="PS51645">
    <property type="entry name" value="PHR_CRY_ALPHA_BETA"/>
    <property type="match status" value="1"/>
</dbReference>
<evidence type="ECO:0000256" key="8">
    <source>
        <dbReference type="ARBA" id="ARBA00022827"/>
    </source>
</evidence>
<dbReference type="InterPro" id="IPR052219">
    <property type="entry name" value="Photolyase_Class-2"/>
</dbReference>
<reference evidence="15" key="2">
    <citation type="submission" date="2022-06" db="EMBL/GenBank/DDBJ databases">
        <title>Thermospira aquatica gen. nov., sp. nov.</title>
        <authorList>
            <person name="Ben Ali Gam Z."/>
            <person name="Labat M."/>
        </authorList>
    </citation>
    <scope>NUCLEOTIDE SEQUENCE</scope>
    <source>
        <strain evidence="15">F1F22</strain>
    </source>
</reference>
<dbReference type="Gene3D" id="1.10.579.10">
    <property type="entry name" value="DNA Cyclobutane Dipyrimidine Photolyase, subunit A, domain 3"/>
    <property type="match status" value="1"/>
</dbReference>
<evidence type="ECO:0000256" key="5">
    <source>
        <dbReference type="ARBA" id="ARBA00014046"/>
    </source>
</evidence>
<dbReference type="GO" id="GO:0000719">
    <property type="term" value="P:photoreactive repair"/>
    <property type="evidence" value="ECO:0007669"/>
    <property type="project" value="TreeGrafter"/>
</dbReference>
<evidence type="ECO:0000256" key="9">
    <source>
        <dbReference type="ARBA" id="ARBA00023125"/>
    </source>
</evidence>
<evidence type="ECO:0000256" key="1">
    <source>
        <dbReference type="ARBA" id="ARBA00001932"/>
    </source>
</evidence>
<evidence type="ECO:0000256" key="3">
    <source>
        <dbReference type="ARBA" id="ARBA00006409"/>
    </source>
</evidence>
<dbReference type="RefSeq" id="WP_271436084.1">
    <property type="nucleotide sequence ID" value="NZ_CP073355.1"/>
</dbReference>
<dbReference type="PANTHER" id="PTHR10211:SF0">
    <property type="entry name" value="DEOXYRIBODIPYRIMIDINE PHOTO-LYASE"/>
    <property type="match status" value="1"/>
</dbReference>
<dbReference type="GO" id="GO:0003677">
    <property type="term" value="F:DNA binding"/>
    <property type="evidence" value="ECO:0007669"/>
    <property type="project" value="UniProtKB-KW"/>
</dbReference>
<dbReference type="SUPFAM" id="SSF48173">
    <property type="entry name" value="Cryptochrome/photolyase FAD-binding domain"/>
    <property type="match status" value="1"/>
</dbReference>
<evidence type="ECO:0000256" key="2">
    <source>
        <dbReference type="ARBA" id="ARBA00001974"/>
    </source>
</evidence>
<proteinExistence type="inferred from homology"/>
<comment type="cofactor">
    <cofactor evidence="1">
        <name>(6R)-5,10-methylene-5,6,7,8-tetrahydrofolate</name>
        <dbReference type="ChEBI" id="CHEBI:15636"/>
    </cofactor>
</comment>
<evidence type="ECO:0000256" key="7">
    <source>
        <dbReference type="ARBA" id="ARBA00022763"/>
    </source>
</evidence>
<evidence type="ECO:0000313" key="15">
    <source>
        <dbReference type="EMBL" id="URA10954.1"/>
    </source>
</evidence>
<keyword evidence="10" id="KW-0234">DNA repair</keyword>
<evidence type="ECO:0000256" key="4">
    <source>
        <dbReference type="ARBA" id="ARBA00013149"/>
    </source>
</evidence>
<dbReference type="Proteomes" id="UP001056539">
    <property type="component" value="Chromosome"/>
</dbReference>
<keyword evidence="11 15" id="KW-0456">Lyase</keyword>
<dbReference type="InterPro" id="IPR036134">
    <property type="entry name" value="Crypto/Photolyase_FAD-like_sf"/>
</dbReference>
<dbReference type="FunFam" id="1.10.579.10:FF:000002">
    <property type="entry name" value="Deoxyribodipyrimidine photolyase"/>
    <property type="match status" value="1"/>
</dbReference>
<keyword evidence="8" id="KW-0274">FAD</keyword>
<evidence type="ECO:0000256" key="12">
    <source>
        <dbReference type="ARBA" id="ARBA00031671"/>
    </source>
</evidence>